<evidence type="ECO:0000313" key="2">
    <source>
        <dbReference type="EMBL" id="RDH43468.1"/>
    </source>
</evidence>
<dbReference type="AlphaFoldDB" id="A0A4P9VJL7"/>
<accession>A0A4P9VJL7</accession>
<keyword evidence="1" id="KW-0472">Membrane</keyword>
<dbReference type="RefSeq" id="WP_094786794.1">
    <property type="nucleotide sequence ID" value="NZ_NDXW01000001.1"/>
</dbReference>
<sequence>MKKYKFSDVEQSDGVTSLILSPLPIWTGYRAVDHLGVLVKKNNVYIDIGSGNAKGAFELLYFGLSSSGLFCILLYFFMQIIAPTYGTIDWATVFILGGGWLLWLFIFMFIIIYSHYKHGKENMQTRFNRQRREVAWVDEKKQLHLVPWESFKAWVSSASTIGDSVAYRSSLFGMGPPAPDDPHGFLGVWRMPCGTELAGIMQWECIRSFMELGPDHIPDVDMTQRDATLHYKKRKKLRRQAEWGDWIKQLLADWFLGRFWAFKYAALKERLYSVEFSPEAEEWSKPLPKEQWTKPSAELVELEKKWRQRYKRREKFFDMDHRIAEAKAEGRYYTPVNE</sequence>
<comment type="caution">
    <text evidence="2">The sequence shown here is derived from an EMBL/GenBank/DDBJ whole genome shotgun (WGS) entry which is preliminary data.</text>
</comment>
<keyword evidence="1" id="KW-1133">Transmembrane helix</keyword>
<proteinExistence type="predicted"/>
<evidence type="ECO:0000313" key="3">
    <source>
        <dbReference type="Proteomes" id="UP000257039"/>
    </source>
</evidence>
<gene>
    <name evidence="2" type="ORF">B9G39_08465</name>
</gene>
<organism evidence="2 3">
    <name type="scientific">Zooshikella ganghwensis</name>
    <dbReference type="NCBI Taxonomy" id="202772"/>
    <lineage>
        <taxon>Bacteria</taxon>
        <taxon>Pseudomonadati</taxon>
        <taxon>Pseudomonadota</taxon>
        <taxon>Gammaproteobacteria</taxon>
        <taxon>Oceanospirillales</taxon>
        <taxon>Zooshikellaceae</taxon>
        <taxon>Zooshikella</taxon>
    </lineage>
</organism>
<dbReference type="Proteomes" id="UP000257039">
    <property type="component" value="Unassembled WGS sequence"/>
</dbReference>
<protein>
    <submittedName>
        <fullName evidence="2">Uncharacterized protein</fullName>
    </submittedName>
</protein>
<evidence type="ECO:0000256" key="1">
    <source>
        <dbReference type="SAM" id="Phobius"/>
    </source>
</evidence>
<keyword evidence="1" id="KW-0812">Transmembrane</keyword>
<reference evidence="2 3" key="1">
    <citation type="submission" date="2017-04" db="EMBL/GenBank/DDBJ databases">
        <title>Draft genome sequence of Zooshikella ganghwensis VG4 isolated from Red Sea sediments.</title>
        <authorList>
            <person name="Rehman Z."/>
            <person name="Alam I."/>
            <person name="Kamau A."/>
            <person name="Bajic V."/>
            <person name="Leiknes T."/>
        </authorList>
    </citation>
    <scope>NUCLEOTIDE SEQUENCE [LARGE SCALE GENOMIC DNA]</scope>
    <source>
        <strain evidence="2 3">VG4</strain>
    </source>
</reference>
<name>A0A4P9VJL7_9GAMM</name>
<dbReference type="EMBL" id="NDXW01000001">
    <property type="protein sequence ID" value="RDH43468.1"/>
    <property type="molecule type" value="Genomic_DNA"/>
</dbReference>
<feature type="transmembrane region" description="Helical" evidence="1">
    <location>
        <begin position="59"/>
        <end position="78"/>
    </location>
</feature>
<keyword evidence="3" id="KW-1185">Reference proteome</keyword>
<feature type="transmembrane region" description="Helical" evidence="1">
    <location>
        <begin position="90"/>
        <end position="113"/>
    </location>
</feature>